<dbReference type="Gene3D" id="1.50.40.10">
    <property type="entry name" value="Mitochondrial carrier domain"/>
    <property type="match status" value="1"/>
</dbReference>
<evidence type="ECO:0000256" key="4">
    <source>
        <dbReference type="ARBA" id="ARBA00022692"/>
    </source>
</evidence>
<comment type="similarity">
    <text evidence="2 9">Belongs to the mitochondrial carrier (TC 2.A.29) family.</text>
</comment>
<feature type="repeat" description="Solcar" evidence="8">
    <location>
        <begin position="1"/>
        <end position="73"/>
    </location>
</feature>
<evidence type="ECO:0000256" key="8">
    <source>
        <dbReference type="PROSITE-ProRule" id="PRU00282"/>
    </source>
</evidence>
<feature type="repeat" description="Solcar" evidence="8">
    <location>
        <begin position="88"/>
        <end position="173"/>
    </location>
</feature>
<dbReference type="STRING" id="667725.A0A0L0FHI2"/>
<dbReference type="PANTHER" id="PTHR45618">
    <property type="entry name" value="MITOCHONDRIAL DICARBOXYLATE CARRIER-RELATED"/>
    <property type="match status" value="1"/>
</dbReference>
<dbReference type="InterPro" id="IPR018108">
    <property type="entry name" value="MCP_transmembrane"/>
</dbReference>
<dbReference type="Pfam" id="PF00153">
    <property type="entry name" value="Mito_carr"/>
    <property type="match status" value="3"/>
</dbReference>
<dbReference type="InterPro" id="IPR023395">
    <property type="entry name" value="MCP_dom_sf"/>
</dbReference>
<keyword evidence="5" id="KW-0677">Repeat</keyword>
<keyword evidence="11" id="KW-1185">Reference proteome</keyword>
<name>A0A0L0FHI2_9EUKA</name>
<evidence type="ECO:0000313" key="11">
    <source>
        <dbReference type="Proteomes" id="UP000054560"/>
    </source>
</evidence>
<proteinExistence type="inferred from homology"/>
<keyword evidence="7 8" id="KW-0472">Membrane</keyword>
<dbReference type="InterPro" id="IPR050391">
    <property type="entry name" value="Mito_Metabolite_Transporter"/>
</dbReference>
<evidence type="ECO:0000256" key="2">
    <source>
        <dbReference type="ARBA" id="ARBA00006375"/>
    </source>
</evidence>
<dbReference type="RefSeq" id="XP_014150139.1">
    <property type="nucleotide sequence ID" value="XM_014294664.1"/>
</dbReference>
<organism evidence="10 11">
    <name type="scientific">Sphaeroforma arctica JP610</name>
    <dbReference type="NCBI Taxonomy" id="667725"/>
    <lineage>
        <taxon>Eukaryota</taxon>
        <taxon>Ichthyosporea</taxon>
        <taxon>Ichthyophonida</taxon>
        <taxon>Sphaeroforma</taxon>
    </lineage>
</organism>
<evidence type="ECO:0000256" key="3">
    <source>
        <dbReference type="ARBA" id="ARBA00022448"/>
    </source>
</evidence>
<evidence type="ECO:0000256" key="6">
    <source>
        <dbReference type="ARBA" id="ARBA00022989"/>
    </source>
</evidence>
<feature type="non-terminal residue" evidence="10">
    <location>
        <position position="1"/>
    </location>
</feature>
<dbReference type="PROSITE" id="PS50920">
    <property type="entry name" value="SOLCAR"/>
    <property type="match status" value="3"/>
</dbReference>
<keyword evidence="6" id="KW-1133">Transmembrane helix</keyword>
<accession>A0A0L0FHI2</accession>
<evidence type="ECO:0000256" key="7">
    <source>
        <dbReference type="ARBA" id="ARBA00023136"/>
    </source>
</evidence>
<keyword evidence="4 8" id="KW-0812">Transmembrane</keyword>
<dbReference type="EMBL" id="KQ243192">
    <property type="protein sequence ID" value="KNC76237.1"/>
    <property type="molecule type" value="Genomic_DNA"/>
</dbReference>
<dbReference type="SUPFAM" id="SSF103506">
    <property type="entry name" value="Mitochondrial carrier"/>
    <property type="match status" value="1"/>
</dbReference>
<evidence type="ECO:0000256" key="1">
    <source>
        <dbReference type="ARBA" id="ARBA00004141"/>
    </source>
</evidence>
<sequence length="272" mass="29183">QTIKVRLQNQRKNVASVPGVAGVTHYRGIAHAAITIPKQEGISAMFKGLESGLVRQTAFATLRLGLYNPIRDWYVSVLSASADGTSTPTLGIRALAAATTGAIAITVASPADLVKVRMQGAAPGVYKNTLDCFLKSLREGGVAKLWTGLGPNIARNSVMNMMEVATYDQLKSYLVNERGWEAGTQTFIACGLGAGAVSTVVGSPLDVIKVRIMSKQVDAKGQPLYRNAVDCFMKILRQEGVSAFYKGLSANYLRVGSFNTVIFLTYESVLRM</sequence>
<evidence type="ECO:0000256" key="9">
    <source>
        <dbReference type="RuleBase" id="RU000488"/>
    </source>
</evidence>
<evidence type="ECO:0000256" key="5">
    <source>
        <dbReference type="ARBA" id="ARBA00022737"/>
    </source>
</evidence>
<feature type="repeat" description="Solcar" evidence="8">
    <location>
        <begin position="182"/>
        <end position="272"/>
    </location>
</feature>
<dbReference type="GO" id="GO:0016020">
    <property type="term" value="C:membrane"/>
    <property type="evidence" value="ECO:0007669"/>
    <property type="project" value="UniProtKB-SubCell"/>
</dbReference>
<dbReference type="eggNOG" id="KOG0753">
    <property type="taxonomic scope" value="Eukaryota"/>
</dbReference>
<dbReference type="Proteomes" id="UP000054560">
    <property type="component" value="Unassembled WGS sequence"/>
</dbReference>
<dbReference type="GeneID" id="25911759"/>
<keyword evidence="3 9" id="KW-0813">Transport</keyword>
<evidence type="ECO:0000313" key="10">
    <source>
        <dbReference type="EMBL" id="KNC76237.1"/>
    </source>
</evidence>
<comment type="subcellular location">
    <subcellularLocation>
        <location evidence="1">Membrane</location>
        <topology evidence="1">Multi-pass membrane protein</topology>
    </subcellularLocation>
</comment>
<dbReference type="AlphaFoldDB" id="A0A0L0FHI2"/>
<reference evidence="10 11" key="1">
    <citation type="submission" date="2011-02" db="EMBL/GenBank/DDBJ databases">
        <title>The Genome Sequence of Sphaeroforma arctica JP610.</title>
        <authorList>
            <consortium name="The Broad Institute Genome Sequencing Platform"/>
            <person name="Russ C."/>
            <person name="Cuomo C."/>
            <person name="Young S.K."/>
            <person name="Zeng Q."/>
            <person name="Gargeya S."/>
            <person name="Alvarado L."/>
            <person name="Berlin A."/>
            <person name="Chapman S.B."/>
            <person name="Chen Z."/>
            <person name="Freedman E."/>
            <person name="Gellesch M."/>
            <person name="Goldberg J."/>
            <person name="Griggs A."/>
            <person name="Gujja S."/>
            <person name="Heilman E."/>
            <person name="Heiman D."/>
            <person name="Howarth C."/>
            <person name="Mehta T."/>
            <person name="Neiman D."/>
            <person name="Pearson M."/>
            <person name="Roberts A."/>
            <person name="Saif S."/>
            <person name="Shea T."/>
            <person name="Shenoy N."/>
            <person name="Sisk P."/>
            <person name="Stolte C."/>
            <person name="Sykes S."/>
            <person name="White J."/>
            <person name="Yandava C."/>
            <person name="Burger G."/>
            <person name="Gray M.W."/>
            <person name="Holland P.W.H."/>
            <person name="King N."/>
            <person name="Lang F.B.F."/>
            <person name="Roger A.J."/>
            <person name="Ruiz-Trillo I."/>
            <person name="Haas B."/>
            <person name="Nusbaum C."/>
            <person name="Birren B."/>
        </authorList>
    </citation>
    <scope>NUCLEOTIDE SEQUENCE [LARGE SCALE GENOMIC DNA]</scope>
    <source>
        <strain evidence="10 11">JP610</strain>
    </source>
</reference>
<gene>
    <name evidence="10" type="ORF">SARC_11255</name>
</gene>
<dbReference type="OrthoDB" id="448427at2759"/>
<protein>
    <submittedName>
        <fullName evidence="10">Uncharacterized protein</fullName>
    </submittedName>
</protein>